<dbReference type="EMBL" id="JADGIZ020000042">
    <property type="protein sequence ID" value="KAL2913708.1"/>
    <property type="molecule type" value="Genomic_DNA"/>
</dbReference>
<keyword evidence="3" id="KW-1185">Reference proteome</keyword>
<organism evidence="2 3">
    <name type="scientific">Polyrhizophydium stewartii</name>
    <dbReference type="NCBI Taxonomy" id="2732419"/>
    <lineage>
        <taxon>Eukaryota</taxon>
        <taxon>Fungi</taxon>
        <taxon>Fungi incertae sedis</taxon>
        <taxon>Chytridiomycota</taxon>
        <taxon>Chytridiomycota incertae sedis</taxon>
        <taxon>Chytridiomycetes</taxon>
        <taxon>Rhizophydiales</taxon>
        <taxon>Rhizophydiales incertae sedis</taxon>
        <taxon>Polyrhizophydium</taxon>
    </lineage>
</organism>
<dbReference type="Proteomes" id="UP001527925">
    <property type="component" value="Unassembled WGS sequence"/>
</dbReference>
<sequence>MSATPASMPMSTNMSTPIFVVAREPDAGGFAAVPLSLLAASPSQSPALAPLPHARTPAPAPFALCPAAPTPRSAAAAYSSAAIPQHGHLHHPAPPATLMSQPSDISVTDAPPSFLVRLSSIISDTSFE</sequence>
<feature type="region of interest" description="Disordered" evidence="1">
    <location>
        <begin position="85"/>
        <end position="104"/>
    </location>
</feature>
<evidence type="ECO:0000313" key="3">
    <source>
        <dbReference type="Proteomes" id="UP001527925"/>
    </source>
</evidence>
<proteinExistence type="predicted"/>
<comment type="caution">
    <text evidence="2">The sequence shown here is derived from an EMBL/GenBank/DDBJ whole genome shotgun (WGS) entry which is preliminary data.</text>
</comment>
<accession>A0ABR4N2H8</accession>
<gene>
    <name evidence="2" type="ORF">HK105_206724</name>
</gene>
<evidence type="ECO:0000313" key="2">
    <source>
        <dbReference type="EMBL" id="KAL2913708.1"/>
    </source>
</evidence>
<name>A0ABR4N2H8_9FUNG</name>
<evidence type="ECO:0000256" key="1">
    <source>
        <dbReference type="SAM" id="MobiDB-lite"/>
    </source>
</evidence>
<reference evidence="2 3" key="1">
    <citation type="submission" date="2023-09" db="EMBL/GenBank/DDBJ databases">
        <title>Pangenome analysis of Batrachochytrium dendrobatidis and related Chytrids.</title>
        <authorList>
            <person name="Yacoub M.N."/>
            <person name="Stajich J.E."/>
            <person name="James T.Y."/>
        </authorList>
    </citation>
    <scope>NUCLEOTIDE SEQUENCE [LARGE SCALE GENOMIC DNA]</scope>
    <source>
        <strain evidence="2 3">JEL0888</strain>
    </source>
</reference>
<protein>
    <submittedName>
        <fullName evidence="2">Uncharacterized protein</fullName>
    </submittedName>
</protein>